<name>A0ABS7AQJ3_9CLOT</name>
<evidence type="ECO:0000313" key="1">
    <source>
        <dbReference type="EMBL" id="MBW6410932.1"/>
    </source>
</evidence>
<comment type="caution">
    <text evidence="1">The sequence shown here is derived from an EMBL/GenBank/DDBJ whole genome shotgun (WGS) entry which is preliminary data.</text>
</comment>
<reference evidence="1 2" key="1">
    <citation type="submission" date="2021-07" db="EMBL/GenBank/DDBJ databases">
        <title>Clostridium weizhouense sp. nov., an anaerobic bacterium isolated from activated sludge of Petroleum wastewater.</title>
        <authorList>
            <person name="Li Q."/>
        </authorList>
    </citation>
    <scope>NUCLEOTIDE SEQUENCE [LARGE SCALE GENOMIC DNA]</scope>
    <source>
        <strain evidence="1 2">YB-6</strain>
    </source>
</reference>
<keyword evidence="2" id="KW-1185">Reference proteome</keyword>
<dbReference type="Proteomes" id="UP001519921">
    <property type="component" value="Unassembled WGS sequence"/>
</dbReference>
<organism evidence="1 2">
    <name type="scientific">Clostridium weizhouense</name>
    <dbReference type="NCBI Taxonomy" id="2859781"/>
    <lineage>
        <taxon>Bacteria</taxon>
        <taxon>Bacillati</taxon>
        <taxon>Bacillota</taxon>
        <taxon>Clostridia</taxon>
        <taxon>Eubacteriales</taxon>
        <taxon>Clostridiaceae</taxon>
        <taxon>Clostridium</taxon>
    </lineage>
</organism>
<gene>
    <name evidence="1" type="ORF">KYD98_12580</name>
</gene>
<proteinExistence type="predicted"/>
<dbReference type="RefSeq" id="WP_219780399.1">
    <property type="nucleotide sequence ID" value="NZ_JAHXPT010000010.1"/>
</dbReference>
<sequence>MESIIYKGVFVIRKSVLTINKQSFIYKRKEYLFNEFRDVKNLLSKNREFIIMEEELYARHFNESIRGKHIYEFIETKLNNEFHKNDDILYHYEYDKNRKIVSIYSIKGGKRLEILSEEANNILIKPIQFILKDIMIELFKEKDLNLKFIILIDEIYYYISLKQGKVYETFVEKEIQPLLNRLKNIELKLILNEEKSLGYLNKKISDFYRKINNNISTNIKLISISCGDDIDAIYEKQGFYSKKVL</sequence>
<evidence type="ECO:0000313" key="2">
    <source>
        <dbReference type="Proteomes" id="UP001519921"/>
    </source>
</evidence>
<protein>
    <submittedName>
        <fullName evidence="1">Uncharacterized protein</fullName>
    </submittedName>
</protein>
<dbReference type="EMBL" id="JAHXPT010000010">
    <property type="protein sequence ID" value="MBW6410932.1"/>
    <property type="molecule type" value="Genomic_DNA"/>
</dbReference>
<accession>A0ABS7AQJ3</accession>